<feature type="chain" id="PRO_5035310213" description="Thioredoxin-like fold domain-containing protein" evidence="1">
    <location>
        <begin position="20"/>
        <end position="327"/>
    </location>
</feature>
<evidence type="ECO:0000256" key="1">
    <source>
        <dbReference type="SAM" id="SignalP"/>
    </source>
</evidence>
<dbReference type="AlphaFoldDB" id="A0A8J3E8B4"/>
<keyword evidence="1" id="KW-0732">Signal</keyword>
<reference evidence="2" key="2">
    <citation type="submission" date="2020-09" db="EMBL/GenBank/DDBJ databases">
        <authorList>
            <person name="Sun Q."/>
            <person name="Zhou Y."/>
        </authorList>
    </citation>
    <scope>NUCLEOTIDE SEQUENCE</scope>
    <source>
        <strain evidence="2">CGMCC 1.15758</strain>
    </source>
</reference>
<sequence length="327" mass="36716">MKNKIIFTTLFLICGVVHAGKNDLALIKPFIDSRPGIIVYSIKESRWKDSYLLETSQGYFTYNQKNNQAINGWPYNLEVSKDIKTLPANRNSHQDKNKYALIALQSLNQLGGMAQNIYKSYQVTNPTNAVIYKHKGSIEKGVLIFFESPSCSFCQRLKSEIDSLNNIGYSVMIIPFDKMGYWKDKKSYANDNQITKDVAVKHIEDITNLNKNIVKAMCSKDIKAALNDVYSTEVYGGKYNESCYEKGVVDIANNYNLMAAISTGEGALDLKISMSFNKSTYNGPQVPLILGDNGLAYIYTDGGADKINNLYQNISDIKMKLQEDDGE</sequence>
<gene>
    <name evidence="2" type="ORF">GCM10010995_06540</name>
</gene>
<evidence type="ECO:0008006" key="4">
    <source>
        <dbReference type="Google" id="ProtNLM"/>
    </source>
</evidence>
<feature type="signal peptide" evidence="1">
    <location>
        <begin position="1"/>
        <end position="19"/>
    </location>
</feature>
<evidence type="ECO:0000313" key="2">
    <source>
        <dbReference type="EMBL" id="GGF92069.1"/>
    </source>
</evidence>
<dbReference type="Proteomes" id="UP000636949">
    <property type="component" value="Unassembled WGS sequence"/>
</dbReference>
<organism evidence="2 3">
    <name type="scientific">Cysteiniphilum litorale</name>
    <dbReference type="NCBI Taxonomy" id="2056700"/>
    <lineage>
        <taxon>Bacteria</taxon>
        <taxon>Pseudomonadati</taxon>
        <taxon>Pseudomonadota</taxon>
        <taxon>Gammaproteobacteria</taxon>
        <taxon>Thiotrichales</taxon>
        <taxon>Fastidiosibacteraceae</taxon>
        <taxon>Cysteiniphilum</taxon>
    </lineage>
</organism>
<proteinExistence type="predicted"/>
<dbReference type="OrthoDB" id="12976at2"/>
<dbReference type="SUPFAM" id="SSF52833">
    <property type="entry name" value="Thioredoxin-like"/>
    <property type="match status" value="1"/>
</dbReference>
<dbReference type="InterPro" id="IPR036249">
    <property type="entry name" value="Thioredoxin-like_sf"/>
</dbReference>
<name>A0A8J3E8B4_9GAMM</name>
<keyword evidence="3" id="KW-1185">Reference proteome</keyword>
<accession>A0A8J3E8B4</accession>
<dbReference type="RefSeq" id="WP_117001669.1">
    <property type="nucleotide sequence ID" value="NZ_BMJS01000004.1"/>
</dbReference>
<comment type="caution">
    <text evidence="2">The sequence shown here is derived from an EMBL/GenBank/DDBJ whole genome shotgun (WGS) entry which is preliminary data.</text>
</comment>
<reference evidence="2" key="1">
    <citation type="journal article" date="2014" name="Int. J. Syst. Evol. Microbiol.">
        <title>Complete genome sequence of Corynebacterium casei LMG S-19264T (=DSM 44701T), isolated from a smear-ripened cheese.</title>
        <authorList>
            <consortium name="US DOE Joint Genome Institute (JGI-PGF)"/>
            <person name="Walter F."/>
            <person name="Albersmeier A."/>
            <person name="Kalinowski J."/>
            <person name="Ruckert C."/>
        </authorList>
    </citation>
    <scope>NUCLEOTIDE SEQUENCE</scope>
    <source>
        <strain evidence="2">CGMCC 1.15758</strain>
    </source>
</reference>
<evidence type="ECO:0000313" key="3">
    <source>
        <dbReference type="Proteomes" id="UP000636949"/>
    </source>
</evidence>
<dbReference type="EMBL" id="BMJS01000004">
    <property type="protein sequence ID" value="GGF92069.1"/>
    <property type="molecule type" value="Genomic_DNA"/>
</dbReference>
<protein>
    <recommendedName>
        <fullName evidence="4">Thioredoxin-like fold domain-containing protein</fullName>
    </recommendedName>
</protein>
<dbReference type="Gene3D" id="3.40.30.10">
    <property type="entry name" value="Glutaredoxin"/>
    <property type="match status" value="1"/>
</dbReference>